<dbReference type="AlphaFoldDB" id="A0A8T3VI80"/>
<dbReference type="InterPro" id="IPR001434">
    <property type="entry name" value="OmcB-like_DUF11"/>
</dbReference>
<dbReference type="EMBL" id="SUTF01000007">
    <property type="protein sequence ID" value="MBE6510893.1"/>
    <property type="molecule type" value="Genomic_DNA"/>
</dbReference>
<keyword evidence="1" id="KW-1133">Transmembrane helix</keyword>
<keyword evidence="1" id="KW-0812">Transmembrane</keyword>
<feature type="domain" description="DUF11" evidence="2">
    <location>
        <begin position="162"/>
        <end position="255"/>
    </location>
</feature>
<sequence length="298" mass="32889">MNSKFILLSFALIFSTLFLIGGVSAKDNVTILSDNNLDNDVLNLELNQNYTPDSINKGQLFDLYLSVKNKGSDPYHNLTILYNLPKGLELVLWPDEYSNNSTWNIDTLYPGETNTLTLVCLPMYSNYTYELTASIEPELDTMEVQTNPLADLSVSVDYIVGDGIIKWFVNVLNNGPDYATNSVANNLPTDLGIISYNLTKGSLFNNQWFIGDLASGEAQTLTLITNFADGYTYDISVTSDTASEDLSNQTASGTVKLNDTEKDVPVFEEILDSRATANPIVLLLLAVIFVPGLIFKKD</sequence>
<dbReference type="Proteomes" id="UP000713479">
    <property type="component" value="Unassembled WGS sequence"/>
</dbReference>
<dbReference type="Pfam" id="PF01345">
    <property type="entry name" value="DUF11"/>
    <property type="match status" value="2"/>
</dbReference>
<gene>
    <name evidence="3" type="ORF">E7Z74_06470</name>
</gene>
<keyword evidence="1" id="KW-0472">Membrane</keyword>
<evidence type="ECO:0000313" key="4">
    <source>
        <dbReference type="Proteomes" id="UP000713479"/>
    </source>
</evidence>
<feature type="domain" description="DUF11" evidence="2">
    <location>
        <begin position="44"/>
        <end position="137"/>
    </location>
</feature>
<comment type="caution">
    <text evidence="3">The sequence shown here is derived from an EMBL/GenBank/DDBJ whole genome shotgun (WGS) entry which is preliminary data.</text>
</comment>
<evidence type="ECO:0000313" key="3">
    <source>
        <dbReference type="EMBL" id="MBE6510893.1"/>
    </source>
</evidence>
<dbReference type="Gene3D" id="2.60.40.10">
    <property type="entry name" value="Immunoglobulins"/>
    <property type="match status" value="1"/>
</dbReference>
<organism evidence="3 4">
    <name type="scientific">Methanobrevibacter millerae</name>
    <dbReference type="NCBI Taxonomy" id="230361"/>
    <lineage>
        <taxon>Archaea</taxon>
        <taxon>Methanobacteriati</taxon>
        <taxon>Methanobacteriota</taxon>
        <taxon>Methanomada group</taxon>
        <taxon>Methanobacteria</taxon>
        <taxon>Methanobacteriales</taxon>
        <taxon>Methanobacteriaceae</taxon>
        <taxon>Methanobrevibacter</taxon>
    </lineage>
</organism>
<name>A0A8T3VI80_9EURY</name>
<reference evidence="3" key="1">
    <citation type="submission" date="2019-04" db="EMBL/GenBank/DDBJ databases">
        <title>Evolution of Biomass-Degrading Anaerobic Consortia Revealed by Metagenomics.</title>
        <authorList>
            <person name="Peng X."/>
        </authorList>
    </citation>
    <scope>NUCLEOTIDE SEQUENCE</scope>
    <source>
        <strain evidence="3">SIG13</strain>
    </source>
</reference>
<accession>A0A8T3VI80</accession>
<feature type="transmembrane region" description="Helical" evidence="1">
    <location>
        <begin position="277"/>
        <end position="295"/>
    </location>
</feature>
<protein>
    <recommendedName>
        <fullName evidence="2">DUF11 domain-containing protein</fullName>
    </recommendedName>
</protein>
<proteinExistence type="predicted"/>
<evidence type="ECO:0000259" key="2">
    <source>
        <dbReference type="Pfam" id="PF01345"/>
    </source>
</evidence>
<evidence type="ECO:0000256" key="1">
    <source>
        <dbReference type="SAM" id="Phobius"/>
    </source>
</evidence>
<dbReference type="InterPro" id="IPR013783">
    <property type="entry name" value="Ig-like_fold"/>
</dbReference>